<dbReference type="KEGG" id="nvr:FEJ81_15260"/>
<evidence type="ECO:0000313" key="3">
    <source>
        <dbReference type="Proteomes" id="UP000302218"/>
    </source>
</evidence>
<reference evidence="3" key="1">
    <citation type="submission" date="2019-05" db="EMBL/GenBank/DDBJ databases">
        <title>Genome sequence and methylation pattern of the halophilic Archaeon Natrinema versiforme BOL5-4.</title>
        <authorList>
            <person name="DasSarma P."/>
            <person name="Anton B.P."/>
            <person name="DasSarma S.L."/>
            <person name="Martinez F.L."/>
            <person name="Guzman D."/>
            <person name="Roberts R.J."/>
            <person name="DasSarma S."/>
        </authorList>
    </citation>
    <scope>NUCLEOTIDE SEQUENCE [LARGE SCALE GENOMIC DNA]</scope>
    <source>
        <strain evidence="3">BOL5-4</strain>
    </source>
</reference>
<name>A0A4P8WNL2_9EURY</name>
<dbReference type="OrthoDB" id="56871at2157"/>
<feature type="domain" description="DUF8139" evidence="1">
    <location>
        <begin position="3"/>
        <end position="74"/>
    </location>
</feature>
<dbReference type="EMBL" id="CP040330">
    <property type="protein sequence ID" value="QCS43641.1"/>
    <property type="molecule type" value="Genomic_DNA"/>
</dbReference>
<dbReference type="Proteomes" id="UP000302218">
    <property type="component" value="Chromosome"/>
</dbReference>
<evidence type="ECO:0000259" key="1">
    <source>
        <dbReference type="Pfam" id="PF26460"/>
    </source>
</evidence>
<dbReference type="InterPro" id="IPR058452">
    <property type="entry name" value="DUF8139"/>
</dbReference>
<evidence type="ECO:0000313" key="2">
    <source>
        <dbReference type="EMBL" id="QCS43641.1"/>
    </source>
</evidence>
<dbReference type="Pfam" id="PF26460">
    <property type="entry name" value="DUF8139"/>
    <property type="match status" value="1"/>
</dbReference>
<protein>
    <recommendedName>
        <fullName evidence="1">DUF8139 domain-containing protein</fullName>
    </recommendedName>
</protein>
<dbReference type="GeneID" id="40266659"/>
<gene>
    <name evidence="2" type="ORF">FEJ81_15260</name>
</gene>
<accession>A0A4P8WNL2</accession>
<organism evidence="2 3">
    <name type="scientific">Natrinema versiforme</name>
    <dbReference type="NCBI Taxonomy" id="88724"/>
    <lineage>
        <taxon>Archaea</taxon>
        <taxon>Methanobacteriati</taxon>
        <taxon>Methanobacteriota</taxon>
        <taxon>Stenosarchaea group</taxon>
        <taxon>Halobacteria</taxon>
        <taxon>Halobacteriales</taxon>
        <taxon>Natrialbaceae</taxon>
        <taxon>Natrinema</taxon>
    </lineage>
</organism>
<sequence>MTFDSGDRVRIDIPDETDVDHDLHGEHGRVVEVISDDGSTVTGRDADNDLYRVALDGGRTVDVRARDVRPPLDDA</sequence>
<proteinExistence type="predicted"/>
<dbReference type="RefSeq" id="WP_138246094.1">
    <property type="nucleotide sequence ID" value="NZ_CP040330.1"/>
</dbReference>
<dbReference type="AlphaFoldDB" id="A0A4P8WNL2"/>